<evidence type="ECO:0000313" key="1">
    <source>
        <dbReference type="EMBL" id="QSS59864.1"/>
    </source>
</evidence>
<organism evidence="1 2">
    <name type="scientific">Ajellomyces capsulatus</name>
    <name type="common">Darling's disease fungus</name>
    <name type="synonym">Histoplasma capsulatum</name>
    <dbReference type="NCBI Taxonomy" id="5037"/>
    <lineage>
        <taxon>Eukaryota</taxon>
        <taxon>Fungi</taxon>
        <taxon>Dikarya</taxon>
        <taxon>Ascomycota</taxon>
        <taxon>Pezizomycotina</taxon>
        <taxon>Eurotiomycetes</taxon>
        <taxon>Eurotiomycetidae</taxon>
        <taxon>Onygenales</taxon>
        <taxon>Ajellomycetaceae</taxon>
        <taxon>Histoplasma</taxon>
    </lineage>
</organism>
<protein>
    <submittedName>
        <fullName evidence="1">Uncharacterized protein</fullName>
    </submittedName>
</protein>
<dbReference type="EMBL" id="CP069110">
    <property type="protein sequence ID" value="QSS59864.1"/>
    <property type="molecule type" value="Genomic_DNA"/>
</dbReference>
<dbReference type="Proteomes" id="UP000663671">
    <property type="component" value="Chromosome 4"/>
</dbReference>
<gene>
    <name evidence="1" type="ORF">I7I51_04660</name>
</gene>
<dbReference type="AlphaFoldDB" id="A0A8A1M5D4"/>
<reference evidence="1" key="1">
    <citation type="submission" date="2021-01" db="EMBL/GenBank/DDBJ databases">
        <title>Chromosome-level genome assembly of a human fungal pathogen reveals clustering of transcriptionally co-regulated genes.</title>
        <authorList>
            <person name="Voorhies M."/>
            <person name="Cohen S."/>
            <person name="Shea T.P."/>
            <person name="Petrus S."/>
            <person name="Munoz J.F."/>
            <person name="Poplawski S."/>
            <person name="Goldman W.E."/>
            <person name="Michael T."/>
            <person name="Cuomo C.A."/>
            <person name="Sil A."/>
            <person name="Beyhan S."/>
        </authorList>
    </citation>
    <scope>NUCLEOTIDE SEQUENCE</scope>
    <source>
        <strain evidence="1">WU24</strain>
    </source>
</reference>
<dbReference type="VEuPathDB" id="FungiDB:I7I51_04660"/>
<evidence type="ECO:0000313" key="2">
    <source>
        <dbReference type="Proteomes" id="UP000663671"/>
    </source>
</evidence>
<sequence length="147" mass="16468">MPSTAGLNVAIYEDRGIYKHWLLFIDGPTEGEKFILQTMSCSGNYRFELENIDAHKLLNLSEMVHLCDVDTSEIRAITDVAKAAVVHNKYPGYKCQDYVLDLLDGLEEKNIIDGDDAGYKKSKEVVKSKQEGLAWMNGRRRPVAGGT</sequence>
<proteinExistence type="predicted"/>
<name>A0A8A1M5D4_AJECA</name>
<accession>A0A8A1M5D4</accession>
<dbReference type="OrthoDB" id="37659at2759"/>